<keyword evidence="1" id="KW-0238">DNA-binding</keyword>
<proteinExistence type="predicted"/>
<keyword evidence="2" id="KW-0175">Coiled coil</keyword>
<evidence type="ECO:0000256" key="2">
    <source>
        <dbReference type="SAM" id="Coils"/>
    </source>
</evidence>
<dbReference type="AlphaFoldDB" id="A0A915BNT9"/>
<keyword evidence="5" id="KW-1185">Reference proteome</keyword>
<name>A0A915BNT9_PARUN</name>
<dbReference type="SUPFAM" id="SSF47095">
    <property type="entry name" value="HMG-box"/>
    <property type="match status" value="2"/>
</dbReference>
<feature type="compositionally biased region" description="Basic residues" evidence="3">
    <location>
        <begin position="259"/>
        <end position="268"/>
    </location>
</feature>
<evidence type="ECO:0000256" key="3">
    <source>
        <dbReference type="SAM" id="MobiDB-lite"/>
    </source>
</evidence>
<dbReference type="InterPro" id="IPR036910">
    <property type="entry name" value="HMG_box_dom_sf"/>
</dbReference>
<dbReference type="Gene3D" id="1.10.30.10">
    <property type="entry name" value="High mobility group box domain"/>
    <property type="match status" value="1"/>
</dbReference>
<dbReference type="WBParaSite" id="PgR049_g032_t01">
    <property type="protein sequence ID" value="PgR049_g032_t01"/>
    <property type="gene ID" value="PgR049_g032"/>
</dbReference>
<feature type="coiled-coil region" evidence="2">
    <location>
        <begin position="189"/>
        <end position="227"/>
    </location>
</feature>
<reference evidence="6" key="1">
    <citation type="submission" date="2022-11" db="UniProtKB">
        <authorList>
            <consortium name="WormBaseParasite"/>
        </authorList>
    </citation>
    <scope>IDENTIFICATION</scope>
</reference>
<evidence type="ECO:0000256" key="1">
    <source>
        <dbReference type="PROSITE-ProRule" id="PRU00267"/>
    </source>
</evidence>
<dbReference type="Proteomes" id="UP000887569">
    <property type="component" value="Unplaced"/>
</dbReference>
<dbReference type="GO" id="GO:0003677">
    <property type="term" value="F:DNA binding"/>
    <property type="evidence" value="ECO:0007669"/>
    <property type="project" value="UniProtKB-UniRule"/>
</dbReference>
<feature type="compositionally biased region" description="Acidic residues" evidence="3">
    <location>
        <begin position="1"/>
        <end position="10"/>
    </location>
</feature>
<feature type="DNA-binding region" description="HMG box" evidence="1">
    <location>
        <begin position="155"/>
        <end position="218"/>
    </location>
</feature>
<feature type="domain" description="HMG box" evidence="4">
    <location>
        <begin position="155"/>
        <end position="218"/>
    </location>
</feature>
<keyword evidence="1" id="KW-0539">Nucleus</keyword>
<dbReference type="PROSITE" id="PS50118">
    <property type="entry name" value="HMG_BOX_2"/>
    <property type="match status" value="1"/>
</dbReference>
<accession>A0A915BNT9</accession>
<feature type="region of interest" description="Disordered" evidence="3">
    <location>
        <begin position="246"/>
        <end position="269"/>
    </location>
</feature>
<feature type="region of interest" description="Disordered" evidence="3">
    <location>
        <begin position="1"/>
        <end position="28"/>
    </location>
</feature>
<evidence type="ECO:0000259" key="4">
    <source>
        <dbReference type="PROSITE" id="PS50118"/>
    </source>
</evidence>
<sequence>MSENNFDEEMSDKSLKKRRERTIIREDYNGGATSSKRIKLEKDGDDAVDSLMEEPIDKSAVGQSRISPSQMSAIVRNLSEYVKKTPRKNRRFVSFTDYNAIELPTGVTSEMVRVDIKRYAREATALSSLSLSTVVELLTSFLADGSSVTMDPEFPKKPPSAFNIFIRNSVLPGADVRETMISHSAHWRSDCYMAEKETAEKEALELQKKYLQQLVEYKGKHQELNEAHTAFIDKVIHSTSKMIGKAEGTELKSPLKPKPSSKKAKKTPKTPFELFCMSKADKYEDLDPEKRERKLRRKFDKLGEAEREIYNSLAAAL</sequence>
<evidence type="ECO:0000313" key="6">
    <source>
        <dbReference type="WBParaSite" id="PgR049_g032_t01"/>
    </source>
</evidence>
<dbReference type="GO" id="GO:0005634">
    <property type="term" value="C:nucleus"/>
    <property type="evidence" value="ECO:0007669"/>
    <property type="project" value="UniProtKB-UniRule"/>
</dbReference>
<organism evidence="5 6">
    <name type="scientific">Parascaris univalens</name>
    <name type="common">Nematode worm</name>
    <dbReference type="NCBI Taxonomy" id="6257"/>
    <lineage>
        <taxon>Eukaryota</taxon>
        <taxon>Metazoa</taxon>
        <taxon>Ecdysozoa</taxon>
        <taxon>Nematoda</taxon>
        <taxon>Chromadorea</taxon>
        <taxon>Rhabditida</taxon>
        <taxon>Spirurina</taxon>
        <taxon>Ascaridomorpha</taxon>
        <taxon>Ascaridoidea</taxon>
        <taxon>Ascarididae</taxon>
        <taxon>Parascaris</taxon>
    </lineage>
</organism>
<protein>
    <submittedName>
        <fullName evidence="6">HMG box domain-containing protein</fullName>
    </submittedName>
</protein>
<dbReference type="InterPro" id="IPR009071">
    <property type="entry name" value="HMG_box_dom"/>
</dbReference>
<evidence type="ECO:0000313" key="5">
    <source>
        <dbReference type="Proteomes" id="UP000887569"/>
    </source>
</evidence>